<dbReference type="InterPro" id="IPR001845">
    <property type="entry name" value="HTH_ArsR_DNA-bd_dom"/>
</dbReference>
<evidence type="ECO:0000259" key="4">
    <source>
        <dbReference type="PROSITE" id="PS50987"/>
    </source>
</evidence>
<proteinExistence type="predicted"/>
<evidence type="ECO:0000256" key="3">
    <source>
        <dbReference type="ARBA" id="ARBA00023163"/>
    </source>
</evidence>
<dbReference type="InterPro" id="IPR036388">
    <property type="entry name" value="WH-like_DNA-bd_sf"/>
</dbReference>
<evidence type="ECO:0000313" key="6">
    <source>
        <dbReference type="Proteomes" id="UP000199045"/>
    </source>
</evidence>
<evidence type="ECO:0000313" key="5">
    <source>
        <dbReference type="EMBL" id="SDG25863.1"/>
    </source>
</evidence>
<dbReference type="SMART" id="SM00418">
    <property type="entry name" value="HTH_ARSR"/>
    <property type="match status" value="1"/>
</dbReference>
<reference evidence="6" key="1">
    <citation type="submission" date="2016-10" db="EMBL/GenBank/DDBJ databases">
        <authorList>
            <person name="Varghese N."/>
            <person name="Submissions S."/>
        </authorList>
    </citation>
    <scope>NUCLEOTIDE SEQUENCE [LARGE SCALE GENOMIC DNA]</scope>
    <source>
        <strain evidence="6">DSM 527</strain>
    </source>
</reference>
<accession>A0A1G7SS75</accession>
<dbReference type="PRINTS" id="PR00778">
    <property type="entry name" value="HTHARSR"/>
</dbReference>
<name>A0A1G7SS75_CHIFI</name>
<sequence>MSPLTAVGFSQTLKNIYFYRMDAVTIEKAANAIADKHRLSIILAASRQSAIQCCEITELTGLSQPTVSHHIKILVDSGLLIYDKTGRNVQLTINKEMMKFLSSFFGQLS</sequence>
<dbReference type="CDD" id="cd00090">
    <property type="entry name" value="HTH_ARSR"/>
    <property type="match status" value="1"/>
</dbReference>
<dbReference type="InterPro" id="IPR011991">
    <property type="entry name" value="ArsR-like_HTH"/>
</dbReference>
<dbReference type="InterPro" id="IPR036390">
    <property type="entry name" value="WH_DNA-bd_sf"/>
</dbReference>
<dbReference type="PANTHER" id="PTHR33154">
    <property type="entry name" value="TRANSCRIPTIONAL REGULATOR, ARSR FAMILY"/>
    <property type="match status" value="1"/>
</dbReference>
<dbReference type="AlphaFoldDB" id="A0A1G7SS75"/>
<dbReference type="Pfam" id="PF01022">
    <property type="entry name" value="HTH_5"/>
    <property type="match status" value="1"/>
</dbReference>
<dbReference type="Gene3D" id="1.10.10.10">
    <property type="entry name" value="Winged helix-like DNA-binding domain superfamily/Winged helix DNA-binding domain"/>
    <property type="match status" value="1"/>
</dbReference>
<gene>
    <name evidence="5" type="ORF">SAMN04488121_103992</name>
</gene>
<dbReference type="EMBL" id="FNBN01000003">
    <property type="protein sequence ID" value="SDG25863.1"/>
    <property type="molecule type" value="Genomic_DNA"/>
</dbReference>
<dbReference type="InterPro" id="IPR051081">
    <property type="entry name" value="HTH_MetalResp_TranReg"/>
</dbReference>
<dbReference type="GO" id="GO:0003677">
    <property type="term" value="F:DNA binding"/>
    <property type="evidence" value="ECO:0007669"/>
    <property type="project" value="UniProtKB-KW"/>
</dbReference>
<dbReference type="NCBIfam" id="NF033788">
    <property type="entry name" value="HTH_metalloreg"/>
    <property type="match status" value="1"/>
</dbReference>
<dbReference type="GO" id="GO:0003700">
    <property type="term" value="F:DNA-binding transcription factor activity"/>
    <property type="evidence" value="ECO:0007669"/>
    <property type="project" value="InterPro"/>
</dbReference>
<evidence type="ECO:0000256" key="1">
    <source>
        <dbReference type="ARBA" id="ARBA00023015"/>
    </source>
</evidence>
<keyword evidence="1" id="KW-0805">Transcription regulation</keyword>
<feature type="domain" description="HTH arsR-type" evidence="4">
    <location>
        <begin position="18"/>
        <end position="109"/>
    </location>
</feature>
<dbReference type="PANTHER" id="PTHR33154:SF33">
    <property type="entry name" value="TRANSCRIPTIONAL REPRESSOR SDPR"/>
    <property type="match status" value="1"/>
</dbReference>
<keyword evidence="2 5" id="KW-0238">DNA-binding</keyword>
<evidence type="ECO:0000256" key="2">
    <source>
        <dbReference type="ARBA" id="ARBA00023125"/>
    </source>
</evidence>
<dbReference type="PROSITE" id="PS50987">
    <property type="entry name" value="HTH_ARSR_2"/>
    <property type="match status" value="1"/>
</dbReference>
<dbReference type="Proteomes" id="UP000199045">
    <property type="component" value="Unassembled WGS sequence"/>
</dbReference>
<organism evidence="5 6">
    <name type="scientific">Chitinophaga filiformis</name>
    <name type="common">Myxococcus filiformis</name>
    <name type="synonym">Flexibacter filiformis</name>
    <dbReference type="NCBI Taxonomy" id="104663"/>
    <lineage>
        <taxon>Bacteria</taxon>
        <taxon>Pseudomonadati</taxon>
        <taxon>Bacteroidota</taxon>
        <taxon>Chitinophagia</taxon>
        <taxon>Chitinophagales</taxon>
        <taxon>Chitinophagaceae</taxon>
        <taxon>Chitinophaga</taxon>
    </lineage>
</organism>
<keyword evidence="3" id="KW-0804">Transcription</keyword>
<dbReference type="SUPFAM" id="SSF46785">
    <property type="entry name" value="Winged helix' DNA-binding domain"/>
    <property type="match status" value="1"/>
</dbReference>
<dbReference type="STRING" id="104663.SAMN04488121_103992"/>
<protein>
    <submittedName>
        <fullName evidence="5">DNA-binding transcriptional regulator, ArsR family</fullName>
    </submittedName>
</protein>